<dbReference type="EMBL" id="AMCI01000008">
    <property type="protein sequence ID" value="EJX10965.1"/>
    <property type="molecule type" value="Genomic_DNA"/>
</dbReference>
<dbReference type="InterPro" id="IPR037066">
    <property type="entry name" value="Plug_dom_sf"/>
</dbReference>
<organism evidence="9">
    <name type="scientific">gut metagenome</name>
    <dbReference type="NCBI Taxonomy" id="749906"/>
    <lineage>
        <taxon>unclassified sequences</taxon>
        <taxon>metagenomes</taxon>
        <taxon>organismal metagenomes</taxon>
    </lineage>
</organism>
<evidence type="ECO:0000256" key="6">
    <source>
        <dbReference type="ARBA" id="ARBA00023237"/>
    </source>
</evidence>
<keyword evidence="6" id="KW-0998">Cell outer membrane</keyword>
<dbReference type="InterPro" id="IPR000531">
    <property type="entry name" value="Beta-barrel_TonB"/>
</dbReference>
<evidence type="ECO:0000313" key="9">
    <source>
        <dbReference type="EMBL" id="EJX10965.1"/>
    </source>
</evidence>
<feature type="domain" description="TonB-dependent receptor plug" evidence="8">
    <location>
        <begin position="61"/>
        <end position="186"/>
    </location>
</feature>
<sequence length="1027" mass="113524">MNRTLSKRDSLIFQYVGYKRQAIAYQGVNTIDAVLQDESVVLNNVVITALGIKREEKGLGYATQTVSGEDITKAMPSNWSLALQGEVAGLNVVSAGGPLSSTQIKLRGDVSLNSTGNGALIIVDGVPLSSPMNNPGGSYGAGGNNDGSVDYGNGFSDLNPDDIESIQVLKGASASALYGSRAANGVVMVTTKNGRSTQKGLGVSYNFNYTWDEAAHFPDYQYEFGQGVAKNIGSSGTEWAGKPYYSYGKGDDGLASTSGTSSAFGAPFEGQMFYQYDPETQGRGQEPTLWRPYRDNHSGLFQTGHTMTHSVAITGNSDRGSSRASLTYADNEWILPNSGYQRLTATVSTQQQVSRRLKINFKSSYTYRDITNTPSLTYNSNSISYFLIFMNPNFDLNWFKPMWKKGQENISQLRPFSSYLPNPYVLLYESENPAQKHSVTSSGSATFTINRKLDLMVRSGIQLTAQQQEQHRPWDDKVYPDGFFKKQNIFDYEVNSDALLSYHDSFSNGLHLNAAVGGNMMYSYYDLLSASVTGLTTPGVYKLSNGVSSPQVVTTIRKKMVNSLYFTANLAYRDKLFLDVTGRNDWSSTLPRQNRSFFYPSVSLSAIVNEWVKLPSFINLLKIRGSWAQVGNDTDPYKTAAYYSTSAFPGSLEKPSTLYNADFKPEISTSWEGGFDLRMCNGRLGVDFTYYYNKTKNQILNAPFDPTTGYTKGTINSGAVSNRGAELTLTATPIKNRDWEWNTTFTWSINRNKIESLSKFADERQVIGSYVSGNVYLIGTEGGTTSDLWGYKLKRNEQGEVIIGSTGMPERPSEIEYVGCALPDWKGGFNTSLRYKNLRLSMQWDGQVGGLIYSQSHHKMSEQGHITNTLNGRKPGTDLYLDLDRPDIQALFEQQNITPVEGVYTIAPGVVDNGDGTYSPNQKIVTLEAYYKEYYRIGNVETNSFDASFLKLREARIDFDFPKNWCKALSVGHASIGVFGRNLLTITDYPLFDPETVSLDGSAMVTGVEVGTLPSTRSYGVNLKVNF</sequence>
<keyword evidence="9" id="KW-0675">Receptor</keyword>
<evidence type="ECO:0000256" key="2">
    <source>
        <dbReference type="ARBA" id="ARBA00022448"/>
    </source>
</evidence>
<dbReference type="Pfam" id="PF00593">
    <property type="entry name" value="TonB_dep_Rec_b-barrel"/>
    <property type="match status" value="1"/>
</dbReference>
<keyword evidence="5" id="KW-0472">Membrane</keyword>
<gene>
    <name evidence="9" type="ORF">EVA_00314</name>
</gene>
<dbReference type="SUPFAM" id="SSF56935">
    <property type="entry name" value="Porins"/>
    <property type="match status" value="1"/>
</dbReference>
<proteinExistence type="predicted"/>
<protein>
    <submittedName>
        <fullName evidence="9">TonB-dependent receptor plug</fullName>
    </submittedName>
</protein>
<evidence type="ECO:0000256" key="5">
    <source>
        <dbReference type="ARBA" id="ARBA00023136"/>
    </source>
</evidence>
<keyword evidence="3" id="KW-0812">Transmembrane</keyword>
<comment type="caution">
    <text evidence="9">The sequence shown here is derived from an EMBL/GenBank/DDBJ whole genome shotgun (WGS) entry which is preliminary data.</text>
</comment>
<comment type="subcellular location">
    <subcellularLocation>
        <location evidence="1">Cell outer membrane</location>
        <topology evidence="1">Multi-pass membrane protein</topology>
    </subcellularLocation>
</comment>
<dbReference type="InterPro" id="IPR025660">
    <property type="entry name" value="Pept_his_AS"/>
</dbReference>
<feature type="domain" description="TonB-dependent receptor-like beta-barrel" evidence="7">
    <location>
        <begin position="394"/>
        <end position="853"/>
    </location>
</feature>
<dbReference type="PROSITE" id="PS00639">
    <property type="entry name" value="THIOL_PROTEASE_HIS"/>
    <property type="match status" value="1"/>
</dbReference>
<dbReference type="InterPro" id="IPR012910">
    <property type="entry name" value="Plug_dom"/>
</dbReference>
<dbReference type="InterPro" id="IPR036942">
    <property type="entry name" value="Beta-barrel_TonB_sf"/>
</dbReference>
<dbReference type="InterPro" id="IPR023997">
    <property type="entry name" value="TonB-dep_OMP_SusC/RagA_CS"/>
</dbReference>
<evidence type="ECO:0000256" key="3">
    <source>
        <dbReference type="ARBA" id="ARBA00022692"/>
    </source>
</evidence>
<reference evidence="9" key="1">
    <citation type="journal article" date="2012" name="PLoS ONE">
        <title>Gene sets for utilization of primary and secondary nutrition supplies in the distal gut of endangered iberian lynx.</title>
        <authorList>
            <person name="Alcaide M."/>
            <person name="Messina E."/>
            <person name="Richter M."/>
            <person name="Bargiela R."/>
            <person name="Peplies J."/>
            <person name="Huws S.A."/>
            <person name="Newbold C.J."/>
            <person name="Golyshin P.N."/>
            <person name="Simon M.A."/>
            <person name="Lopez G."/>
            <person name="Yakimov M.M."/>
            <person name="Ferrer M."/>
        </authorList>
    </citation>
    <scope>NUCLEOTIDE SEQUENCE</scope>
</reference>
<evidence type="ECO:0000256" key="4">
    <source>
        <dbReference type="ARBA" id="ARBA00023077"/>
    </source>
</evidence>
<dbReference type="GO" id="GO:0009279">
    <property type="term" value="C:cell outer membrane"/>
    <property type="evidence" value="ECO:0007669"/>
    <property type="project" value="UniProtKB-SubCell"/>
</dbReference>
<keyword evidence="4" id="KW-0798">TonB box</keyword>
<accession>J9H914</accession>
<dbReference type="Gene3D" id="2.170.130.10">
    <property type="entry name" value="TonB-dependent receptor, plug domain"/>
    <property type="match status" value="1"/>
</dbReference>
<evidence type="ECO:0000259" key="8">
    <source>
        <dbReference type="Pfam" id="PF07715"/>
    </source>
</evidence>
<evidence type="ECO:0000259" key="7">
    <source>
        <dbReference type="Pfam" id="PF00593"/>
    </source>
</evidence>
<dbReference type="InterPro" id="IPR039426">
    <property type="entry name" value="TonB-dep_rcpt-like"/>
</dbReference>
<dbReference type="InterPro" id="IPR023996">
    <property type="entry name" value="TonB-dep_OMP_SusC/RagA"/>
</dbReference>
<keyword evidence="2" id="KW-0813">Transport</keyword>
<dbReference type="NCBIfam" id="TIGR04057">
    <property type="entry name" value="SusC_RagA_signa"/>
    <property type="match status" value="1"/>
</dbReference>
<name>J9H914_9ZZZZ</name>
<evidence type="ECO:0000256" key="1">
    <source>
        <dbReference type="ARBA" id="ARBA00004571"/>
    </source>
</evidence>
<dbReference type="Gene3D" id="2.40.170.20">
    <property type="entry name" value="TonB-dependent receptor, beta-barrel domain"/>
    <property type="match status" value="1"/>
</dbReference>
<dbReference type="AlphaFoldDB" id="J9H914"/>
<dbReference type="PROSITE" id="PS52016">
    <property type="entry name" value="TONB_DEPENDENT_REC_3"/>
    <property type="match status" value="1"/>
</dbReference>
<dbReference type="Pfam" id="PF07715">
    <property type="entry name" value="Plug"/>
    <property type="match status" value="1"/>
</dbReference>
<dbReference type="NCBIfam" id="TIGR04056">
    <property type="entry name" value="OMP_RagA_SusC"/>
    <property type="match status" value="1"/>
</dbReference>